<dbReference type="EMBL" id="CAFBOK010000166">
    <property type="protein sequence ID" value="CAB4991768.1"/>
    <property type="molecule type" value="Genomic_DNA"/>
</dbReference>
<proteinExistence type="predicted"/>
<name>A0A6J7NGT3_9ZZZZ</name>
<dbReference type="AlphaFoldDB" id="A0A6J7NGT3"/>
<reference evidence="2" key="1">
    <citation type="submission" date="2020-05" db="EMBL/GenBank/DDBJ databases">
        <authorList>
            <person name="Chiriac C."/>
            <person name="Salcher M."/>
            <person name="Ghai R."/>
            <person name="Kavagutti S V."/>
        </authorList>
    </citation>
    <scope>NUCLEOTIDE SEQUENCE</scope>
</reference>
<accession>A0A6J7NGT3</accession>
<evidence type="ECO:0000313" key="1">
    <source>
        <dbReference type="EMBL" id="CAB4716962.1"/>
    </source>
</evidence>
<dbReference type="EMBL" id="CAEZXY010000078">
    <property type="protein sequence ID" value="CAB4716962.1"/>
    <property type="molecule type" value="Genomic_DNA"/>
</dbReference>
<evidence type="ECO:0000313" key="2">
    <source>
        <dbReference type="EMBL" id="CAB4991768.1"/>
    </source>
</evidence>
<gene>
    <name evidence="1" type="ORF">UFOPK2624_01440</name>
    <name evidence="2" type="ORF">UFOPK3927_01341</name>
</gene>
<protein>
    <submittedName>
        <fullName evidence="2">Unannotated protein</fullName>
    </submittedName>
</protein>
<organism evidence="2">
    <name type="scientific">freshwater metagenome</name>
    <dbReference type="NCBI Taxonomy" id="449393"/>
    <lineage>
        <taxon>unclassified sequences</taxon>
        <taxon>metagenomes</taxon>
        <taxon>ecological metagenomes</taxon>
    </lineage>
</organism>
<sequence>MLYRQHCSENIEVKDTNEFFGVEQVVRAHSAATTGIRNETIETTECIDVAGDKCCNIALNRDVGDLMTDLTRCTAGFDAGHNVGEFAFSAATNRDVHSISSETCCARCADTSAAAGDDCGATCE</sequence>